<protein>
    <submittedName>
        <fullName evidence="2">Uncharacterized protein</fullName>
    </submittedName>
</protein>
<dbReference type="Proteomes" id="UP000198953">
    <property type="component" value="Unassembled WGS sequence"/>
</dbReference>
<dbReference type="AlphaFoldDB" id="A0A1H7XZS6"/>
<accession>A0A1H7XZS6</accession>
<gene>
    <name evidence="2" type="ORF">SAMN05660976_05049</name>
</gene>
<evidence type="ECO:0000256" key="1">
    <source>
        <dbReference type="SAM" id="MobiDB-lite"/>
    </source>
</evidence>
<dbReference type="STRING" id="46177.SAMN05660976_05049"/>
<organism evidence="2 3">
    <name type="scientific">Nonomuraea pusilla</name>
    <dbReference type="NCBI Taxonomy" id="46177"/>
    <lineage>
        <taxon>Bacteria</taxon>
        <taxon>Bacillati</taxon>
        <taxon>Actinomycetota</taxon>
        <taxon>Actinomycetes</taxon>
        <taxon>Streptosporangiales</taxon>
        <taxon>Streptosporangiaceae</taxon>
        <taxon>Nonomuraea</taxon>
    </lineage>
</organism>
<reference evidence="2 3" key="1">
    <citation type="submission" date="2016-10" db="EMBL/GenBank/DDBJ databases">
        <authorList>
            <person name="de Groot N.N."/>
        </authorList>
    </citation>
    <scope>NUCLEOTIDE SEQUENCE [LARGE SCALE GENOMIC DNA]</scope>
    <source>
        <strain evidence="2 3">DSM 43357</strain>
    </source>
</reference>
<sequence length="219" mass="23710">MPAPDVAVDLHGVLPASVRALLATRTGRLVAFACPEAGHDGPPLRDVEHGVAKWRRLVRHAGADPREDDLLLAPPGHTRTRTSRAGSRSCIPVRRSAASGGRLRDARRTWPGARTSRGSPRWFAGPRWSSAASPTWPARTSGPRWWLLGPASPRIWGPPRKPVHAALWHGTDEREVLTHAPDPALLAIAVDEVPDAARRVLAAEGRRRLPRSAGGSQRP</sequence>
<keyword evidence="3" id="KW-1185">Reference proteome</keyword>
<evidence type="ECO:0000313" key="2">
    <source>
        <dbReference type="EMBL" id="SEM39223.1"/>
    </source>
</evidence>
<dbReference type="EMBL" id="FOBF01000012">
    <property type="protein sequence ID" value="SEM39223.1"/>
    <property type="molecule type" value="Genomic_DNA"/>
</dbReference>
<feature type="region of interest" description="Disordered" evidence="1">
    <location>
        <begin position="66"/>
        <end position="89"/>
    </location>
</feature>
<feature type="region of interest" description="Disordered" evidence="1">
    <location>
        <begin position="110"/>
        <end position="135"/>
    </location>
</feature>
<evidence type="ECO:0000313" key="3">
    <source>
        <dbReference type="Proteomes" id="UP000198953"/>
    </source>
</evidence>
<name>A0A1H7XZS6_9ACTN</name>
<proteinExistence type="predicted"/>